<reference evidence="3 4" key="1">
    <citation type="submission" date="2023-11" db="EMBL/GenBank/DDBJ databases">
        <title>Lentzea sokolovensis, sp. nov., Lentzea kristufkii, sp. nov., and Lentzea miocenensis, sp. nov., rare actinobacteria from Sokolov Coal Basin, Miocene lacustrine sediment, Czech Republic.</title>
        <authorList>
            <person name="Lara A."/>
            <person name="Kotroba L."/>
            <person name="Nouioui I."/>
            <person name="Neumann-Schaal M."/>
            <person name="Mast Y."/>
            <person name="Chronakova A."/>
        </authorList>
    </citation>
    <scope>NUCLEOTIDE SEQUENCE [LARGE SCALE GENOMIC DNA]</scope>
    <source>
        <strain evidence="3 4">BCCO 10_0856</strain>
    </source>
</reference>
<evidence type="ECO:0000313" key="3">
    <source>
        <dbReference type="EMBL" id="MDX8037663.1"/>
    </source>
</evidence>
<dbReference type="Pfam" id="PF02371">
    <property type="entry name" value="Transposase_20"/>
    <property type="match status" value="1"/>
</dbReference>
<feature type="domain" description="Transposase IS116/IS110/IS902 C-terminal" evidence="2">
    <location>
        <begin position="226"/>
        <end position="269"/>
    </location>
</feature>
<dbReference type="Proteomes" id="UP001285521">
    <property type="component" value="Unassembled WGS sequence"/>
</dbReference>
<sequence length="269" mass="27998">MFGGVDTHTDTHHAAALDHHGQVLGDAEFPATPEGCAQLLDWLSGFGPISKVGVEGTGSYGKQLATLLRRNNITVREVSRPNRRTRRNHGKSDVIDAINAARTVLCGDGTATPKTAAGPVESIRALRIVRGGAVKARTAARNELTNLITTAPTTLREALRGKKGKALLTACTALAPDLARLADPTHGTMLALQAMAGRITSLNQQITQLDKHLDPLVAATAPTLVDLLGIGTDVAGQLLVTAGDNPDRLHSEAAFAKLCGVAPLPASSG</sequence>
<dbReference type="Pfam" id="PF01548">
    <property type="entry name" value="DEDD_Tnp_IS110"/>
    <property type="match status" value="1"/>
</dbReference>
<feature type="non-terminal residue" evidence="3">
    <location>
        <position position="269"/>
    </location>
</feature>
<evidence type="ECO:0000313" key="4">
    <source>
        <dbReference type="Proteomes" id="UP001285521"/>
    </source>
</evidence>
<comment type="caution">
    <text evidence="3">The sequence shown here is derived from an EMBL/GenBank/DDBJ whole genome shotgun (WGS) entry which is preliminary data.</text>
</comment>
<evidence type="ECO:0000259" key="2">
    <source>
        <dbReference type="Pfam" id="PF02371"/>
    </source>
</evidence>
<dbReference type="InterPro" id="IPR047650">
    <property type="entry name" value="Transpos_IS110"/>
</dbReference>
<protein>
    <submittedName>
        <fullName evidence="3">Transposase</fullName>
    </submittedName>
</protein>
<dbReference type="EMBL" id="JAXAVW010000102">
    <property type="protein sequence ID" value="MDX8037663.1"/>
    <property type="molecule type" value="Genomic_DNA"/>
</dbReference>
<evidence type="ECO:0000259" key="1">
    <source>
        <dbReference type="Pfam" id="PF01548"/>
    </source>
</evidence>
<reference evidence="3 4" key="2">
    <citation type="submission" date="2023-11" db="EMBL/GenBank/DDBJ databases">
        <authorList>
            <person name="Lara A.C."/>
            <person name="Chronakova A."/>
        </authorList>
    </citation>
    <scope>NUCLEOTIDE SEQUENCE [LARGE SCALE GENOMIC DNA]</scope>
    <source>
        <strain evidence="3 4">BCCO 10_0856</strain>
    </source>
</reference>
<gene>
    <name evidence="3" type="ORF">SK803_46375</name>
</gene>
<dbReference type="InterPro" id="IPR003346">
    <property type="entry name" value="Transposase_20"/>
</dbReference>
<dbReference type="InterPro" id="IPR002525">
    <property type="entry name" value="Transp_IS110-like_N"/>
</dbReference>
<feature type="domain" description="Transposase IS110-like N-terminal" evidence="1">
    <location>
        <begin position="4"/>
        <end position="149"/>
    </location>
</feature>
<dbReference type="RefSeq" id="WP_319972646.1">
    <property type="nucleotide sequence ID" value="NZ_JAXAVW010000102.1"/>
</dbReference>
<dbReference type="PANTHER" id="PTHR33055">
    <property type="entry name" value="TRANSPOSASE FOR INSERTION SEQUENCE ELEMENT IS1111A"/>
    <property type="match status" value="1"/>
</dbReference>
<organism evidence="3 4">
    <name type="scientific">Lentzea miocenica</name>
    <dbReference type="NCBI Taxonomy" id="3095431"/>
    <lineage>
        <taxon>Bacteria</taxon>
        <taxon>Bacillati</taxon>
        <taxon>Actinomycetota</taxon>
        <taxon>Actinomycetes</taxon>
        <taxon>Pseudonocardiales</taxon>
        <taxon>Pseudonocardiaceae</taxon>
        <taxon>Lentzea</taxon>
    </lineage>
</organism>
<keyword evidence="4" id="KW-1185">Reference proteome</keyword>
<name>A0ABU4THL3_9PSEU</name>
<dbReference type="PANTHER" id="PTHR33055:SF16">
    <property type="entry name" value="TRANSPOSASE FOR INSERTION SEQUENCE ELEMENT IS1547"/>
    <property type="match status" value="1"/>
</dbReference>
<proteinExistence type="predicted"/>
<accession>A0ABU4THL3</accession>